<evidence type="ECO:0000259" key="1">
    <source>
        <dbReference type="Pfam" id="PF26079"/>
    </source>
</evidence>
<reference evidence="3" key="1">
    <citation type="submission" date="2016-10" db="EMBL/GenBank/DDBJ databases">
        <authorList>
            <person name="Varghese N."/>
            <person name="Submissions S."/>
        </authorList>
    </citation>
    <scope>NUCLEOTIDE SEQUENCE [LARGE SCALE GENOMIC DNA]</scope>
    <source>
        <strain evidence="3">DSM 11526</strain>
    </source>
</reference>
<dbReference type="InterPro" id="IPR014507">
    <property type="entry name" value="Baseplate_assembly_J_pred"/>
</dbReference>
<dbReference type="OrthoDB" id="9793802at2"/>
<dbReference type="Proteomes" id="UP000242469">
    <property type="component" value="Unassembled WGS sequence"/>
</dbReference>
<dbReference type="AlphaFoldDB" id="A0A1H3ZWS2"/>
<organism evidence="2 3">
    <name type="scientific">Marinobacterium iners DSM 11526</name>
    <dbReference type="NCBI Taxonomy" id="1122198"/>
    <lineage>
        <taxon>Bacteria</taxon>
        <taxon>Pseudomonadati</taxon>
        <taxon>Pseudomonadota</taxon>
        <taxon>Gammaproteobacteria</taxon>
        <taxon>Oceanospirillales</taxon>
        <taxon>Oceanospirillaceae</taxon>
        <taxon>Marinobacterium</taxon>
    </lineage>
</organism>
<evidence type="ECO:0000313" key="2">
    <source>
        <dbReference type="EMBL" id="SEA28105.1"/>
    </source>
</evidence>
<gene>
    <name evidence="2" type="ORF">SAMN02745729_102194</name>
</gene>
<sequence length="314" mass="33860">MSIIDLSRLPVPAVIETLDYETLLAERKAALIALFPADQQAAIAQTLELESEPLTKHLQENAYRELILRQRINEAAQAGMVATAMGADLDNIAARYQITRLPGEPDAALRERIQLAFYQVSATGPRNRYRLAARNAHPDVVAADAWMTTPGVVYVGLLTRDVAAADTVSDEQRAIGQALFGNNETEPYVPGTRNSPAFAAAHTHLFDDDTRVLGVDLRVREAVIKPYQVTGTLIVPPGPDPAQVASEARAKLAAVARSLAQFRVDIHLPALKAALLVNGARTVQLDQPVADITCGPGELAVCTAIDVTVEVRHD</sequence>
<evidence type="ECO:0000313" key="3">
    <source>
        <dbReference type="Proteomes" id="UP000242469"/>
    </source>
</evidence>
<proteinExistence type="predicted"/>
<name>A0A1H3ZWS2_9GAMM</name>
<dbReference type="RefSeq" id="WP_091823450.1">
    <property type="nucleotide sequence ID" value="NZ_FNRJ01000002.1"/>
</dbReference>
<dbReference type="Pfam" id="PF26079">
    <property type="entry name" value="Baseplate_J_C"/>
    <property type="match status" value="1"/>
</dbReference>
<protein>
    <submittedName>
        <fullName evidence="2">Phage-related baseplate assembly protein</fullName>
    </submittedName>
</protein>
<accession>A0A1H3ZWS2</accession>
<feature type="domain" description="Baseplate J-like C-terminal" evidence="1">
    <location>
        <begin position="227"/>
        <end position="308"/>
    </location>
</feature>
<dbReference type="PIRSF" id="PIRSF020481">
    <property type="entry name" value="BAP"/>
    <property type="match status" value="1"/>
</dbReference>
<keyword evidence="3" id="KW-1185">Reference proteome</keyword>
<dbReference type="STRING" id="1122198.SAMN02745729_102194"/>
<dbReference type="InterPro" id="IPR058530">
    <property type="entry name" value="Baseplate_J-like_C"/>
</dbReference>
<dbReference type="EMBL" id="FNRJ01000002">
    <property type="protein sequence ID" value="SEA28105.1"/>
    <property type="molecule type" value="Genomic_DNA"/>
</dbReference>